<dbReference type="OrthoDB" id="793003at2"/>
<protein>
    <submittedName>
        <fullName evidence="1">2'-5' RNA ligase family protein</fullName>
    </submittedName>
</protein>
<dbReference type="Pfam" id="PF13563">
    <property type="entry name" value="2_5_RNA_ligase2"/>
    <property type="match status" value="1"/>
</dbReference>
<dbReference type="RefSeq" id="WP_135462598.1">
    <property type="nucleotide sequence ID" value="NZ_SRLC01000001.1"/>
</dbReference>
<sequence>MTTLPPSPAPPLILTLALDEPASRFFNELRQAHFPPQRNFLAAHLTLFHHLPGPQQAEIEQQLAALAGAQPPLLLQVAGVQFLGQGVAYRLESEALESLHRRLQQQWWPQLTPQDQQKRRPHVTVQNKVRPEVARALHQELTASFNPFSATGTGLQLWAYRNGPWEWLRDFPFTG</sequence>
<keyword evidence="2" id="KW-1185">Reference proteome</keyword>
<dbReference type="EMBL" id="SRLC01000001">
    <property type="protein sequence ID" value="TGE25019.1"/>
    <property type="molecule type" value="Genomic_DNA"/>
</dbReference>
<comment type="caution">
    <text evidence="1">The sequence shown here is derived from an EMBL/GenBank/DDBJ whole genome shotgun (WGS) entry which is preliminary data.</text>
</comment>
<evidence type="ECO:0000313" key="2">
    <source>
        <dbReference type="Proteomes" id="UP000297549"/>
    </source>
</evidence>
<dbReference type="InterPro" id="IPR009097">
    <property type="entry name" value="Cyclic_Pdiesterase"/>
</dbReference>
<dbReference type="SUPFAM" id="SSF55144">
    <property type="entry name" value="LigT-like"/>
    <property type="match status" value="1"/>
</dbReference>
<dbReference type="Gene3D" id="3.90.1140.10">
    <property type="entry name" value="Cyclic phosphodiesterase"/>
    <property type="match status" value="1"/>
</dbReference>
<gene>
    <name evidence="1" type="ORF">E5K00_07420</name>
</gene>
<dbReference type="AlphaFoldDB" id="A0A4Z0Q6H1"/>
<dbReference type="GO" id="GO:0016874">
    <property type="term" value="F:ligase activity"/>
    <property type="evidence" value="ECO:0007669"/>
    <property type="project" value="UniProtKB-KW"/>
</dbReference>
<dbReference type="Proteomes" id="UP000297549">
    <property type="component" value="Unassembled WGS sequence"/>
</dbReference>
<accession>A0A4Z0Q6H1</accession>
<keyword evidence="1" id="KW-0436">Ligase</keyword>
<reference evidence="1 2" key="1">
    <citation type="submission" date="2019-04" db="EMBL/GenBank/DDBJ databases">
        <authorList>
            <person name="Feng G."/>
            <person name="Zhang J."/>
            <person name="Zhu H."/>
        </authorList>
    </citation>
    <scope>NUCLEOTIDE SEQUENCE [LARGE SCALE GENOMIC DNA]</scope>
    <source>
        <strain evidence="1 2">JCM 31653</strain>
    </source>
</reference>
<evidence type="ECO:0000313" key="1">
    <source>
        <dbReference type="EMBL" id="TGE25019.1"/>
    </source>
</evidence>
<name>A0A4Z0Q6H1_9BACT</name>
<organism evidence="1 2">
    <name type="scientific">Hymenobacter aquaticus</name>
    <dbReference type="NCBI Taxonomy" id="1867101"/>
    <lineage>
        <taxon>Bacteria</taxon>
        <taxon>Pseudomonadati</taxon>
        <taxon>Bacteroidota</taxon>
        <taxon>Cytophagia</taxon>
        <taxon>Cytophagales</taxon>
        <taxon>Hymenobacteraceae</taxon>
        <taxon>Hymenobacter</taxon>
    </lineage>
</organism>
<proteinExistence type="predicted"/>